<evidence type="ECO:0000313" key="11">
    <source>
        <dbReference type="Proteomes" id="UP000265431"/>
    </source>
</evidence>
<reference evidence="10 11" key="1">
    <citation type="submission" date="2018-08" db="EMBL/GenBank/DDBJ databases">
        <title>Henriciella mobilis sp. nov., isolated from seawater.</title>
        <authorList>
            <person name="Cheng H."/>
            <person name="Wu Y.-H."/>
            <person name="Xu X.-W."/>
            <person name="Guo L.-L."/>
        </authorList>
    </citation>
    <scope>NUCLEOTIDE SEQUENCE [LARGE SCALE GENOMIC DNA]</scope>
    <source>
        <strain evidence="10 11">CCUG66934</strain>
    </source>
</reference>
<feature type="domain" description="YetF C-terminal" evidence="8">
    <location>
        <begin position="90"/>
        <end position="166"/>
    </location>
</feature>
<dbReference type="AlphaFoldDB" id="A0A399QV13"/>
<dbReference type="EMBL" id="QWGB01000009">
    <property type="protein sequence ID" value="RIJ21432.1"/>
    <property type="molecule type" value="Genomic_DNA"/>
</dbReference>
<keyword evidence="11" id="KW-1185">Reference proteome</keyword>
<evidence type="ECO:0000256" key="4">
    <source>
        <dbReference type="ARBA" id="ARBA00022692"/>
    </source>
</evidence>
<feature type="transmembrane region" description="Helical" evidence="7">
    <location>
        <begin position="44"/>
        <end position="65"/>
    </location>
</feature>
<dbReference type="InterPro" id="IPR007353">
    <property type="entry name" value="DUF421"/>
</dbReference>
<gene>
    <name evidence="10" type="ORF">D1224_14065</name>
</gene>
<proteinExistence type="inferred from homology"/>
<evidence type="ECO:0000259" key="8">
    <source>
        <dbReference type="Pfam" id="PF04239"/>
    </source>
</evidence>
<dbReference type="GO" id="GO:0005886">
    <property type="term" value="C:plasma membrane"/>
    <property type="evidence" value="ECO:0007669"/>
    <property type="project" value="UniProtKB-SubCell"/>
</dbReference>
<comment type="caution">
    <text evidence="10">The sequence shown here is derived from an EMBL/GenBank/DDBJ whole genome shotgun (WGS) entry which is preliminary data.</text>
</comment>
<sequence length="185" mass="20154">MDPILLDQQSDLARVLISAPIMYITIVLAIRLSGKRATSQMNNFDWIVTVAIGSLVGSGIVLKGVTVIESVAAIVMLLILQWVLTKSVLHSKSLSKIVKAKPVVLLDRGVFLEEAMRRERVTKREVMSAIRQNGLVDPDQVQWVILETNASFSVIAKGANQDHISALEDVDGIDAVPQVGRAQTS</sequence>
<accession>A0A399QV13</accession>
<name>A0A399QV13_9PROT</name>
<evidence type="ECO:0000259" key="9">
    <source>
        <dbReference type="Pfam" id="PF20730"/>
    </source>
</evidence>
<keyword evidence="6 7" id="KW-0472">Membrane</keyword>
<dbReference type="Pfam" id="PF04239">
    <property type="entry name" value="DUF421"/>
    <property type="match status" value="1"/>
</dbReference>
<comment type="similarity">
    <text evidence="2">Belongs to the UPF0702 family.</text>
</comment>
<evidence type="ECO:0000256" key="1">
    <source>
        <dbReference type="ARBA" id="ARBA00004651"/>
    </source>
</evidence>
<organism evidence="10 11">
    <name type="scientific">Henriciella barbarensis</name>
    <dbReference type="NCBI Taxonomy" id="86342"/>
    <lineage>
        <taxon>Bacteria</taxon>
        <taxon>Pseudomonadati</taxon>
        <taxon>Pseudomonadota</taxon>
        <taxon>Alphaproteobacteria</taxon>
        <taxon>Hyphomonadales</taxon>
        <taxon>Hyphomonadaceae</taxon>
        <taxon>Henriciella</taxon>
    </lineage>
</organism>
<evidence type="ECO:0000256" key="5">
    <source>
        <dbReference type="ARBA" id="ARBA00022989"/>
    </source>
</evidence>
<dbReference type="Pfam" id="PF20730">
    <property type="entry name" value="YetF_N"/>
    <property type="match status" value="1"/>
</dbReference>
<dbReference type="OrthoDB" id="9793799at2"/>
<feature type="domain" description="YetF-like N-terminal transmembrane" evidence="9">
    <location>
        <begin position="24"/>
        <end position="82"/>
    </location>
</feature>
<dbReference type="Proteomes" id="UP000265431">
    <property type="component" value="Unassembled WGS sequence"/>
</dbReference>
<comment type="subcellular location">
    <subcellularLocation>
        <location evidence="1">Cell membrane</location>
        <topology evidence="1">Multi-pass membrane protein</topology>
    </subcellularLocation>
</comment>
<feature type="transmembrane region" description="Helical" evidence="7">
    <location>
        <begin position="12"/>
        <end position="32"/>
    </location>
</feature>
<dbReference type="InterPro" id="IPR023090">
    <property type="entry name" value="UPF0702_alpha/beta_dom_sf"/>
</dbReference>
<evidence type="ECO:0000313" key="10">
    <source>
        <dbReference type="EMBL" id="RIJ21432.1"/>
    </source>
</evidence>
<dbReference type="InterPro" id="IPR048454">
    <property type="entry name" value="YetF_N"/>
</dbReference>
<dbReference type="PANTHER" id="PTHR34582:SF6">
    <property type="entry name" value="UPF0702 TRANSMEMBRANE PROTEIN YCAP"/>
    <property type="match status" value="1"/>
</dbReference>
<dbReference type="PANTHER" id="PTHR34582">
    <property type="entry name" value="UPF0702 TRANSMEMBRANE PROTEIN YCAP"/>
    <property type="match status" value="1"/>
</dbReference>
<protein>
    <submittedName>
        <fullName evidence="10">DUF421 domain-containing protein</fullName>
    </submittedName>
</protein>
<dbReference type="Gene3D" id="3.30.240.20">
    <property type="entry name" value="bsu07140 like domains"/>
    <property type="match status" value="1"/>
</dbReference>
<evidence type="ECO:0000256" key="2">
    <source>
        <dbReference type="ARBA" id="ARBA00006448"/>
    </source>
</evidence>
<evidence type="ECO:0000256" key="3">
    <source>
        <dbReference type="ARBA" id="ARBA00022475"/>
    </source>
</evidence>
<keyword evidence="4 7" id="KW-0812">Transmembrane</keyword>
<keyword evidence="5 7" id="KW-1133">Transmembrane helix</keyword>
<evidence type="ECO:0000256" key="6">
    <source>
        <dbReference type="ARBA" id="ARBA00023136"/>
    </source>
</evidence>
<dbReference type="RefSeq" id="WP_119380584.1">
    <property type="nucleotide sequence ID" value="NZ_QWGB01000009.1"/>
</dbReference>
<evidence type="ECO:0000256" key="7">
    <source>
        <dbReference type="SAM" id="Phobius"/>
    </source>
</evidence>
<keyword evidence="3" id="KW-1003">Cell membrane</keyword>